<dbReference type="EMBL" id="AFZX01000011">
    <property type="protein sequence ID" value="EHL08876.1"/>
    <property type="molecule type" value="Genomic_DNA"/>
</dbReference>
<reference evidence="1 2" key="1">
    <citation type="submission" date="2011-08" db="EMBL/GenBank/DDBJ databases">
        <authorList>
            <person name="Weinstock G."/>
            <person name="Sodergren E."/>
            <person name="Clifton S."/>
            <person name="Fulton L."/>
            <person name="Fulton B."/>
            <person name="Courtney L."/>
            <person name="Fronick C."/>
            <person name="Harrison M."/>
            <person name="Strong C."/>
            <person name="Farmer C."/>
            <person name="Delahaunty K."/>
            <person name="Markovic C."/>
            <person name="Hall O."/>
            <person name="Minx P."/>
            <person name="Tomlinson C."/>
            <person name="Mitreva M."/>
            <person name="Hou S."/>
            <person name="Chen J."/>
            <person name="Wollam A."/>
            <person name="Pepin K.H."/>
            <person name="Johnson M."/>
            <person name="Bhonagiri V."/>
            <person name="Zhang X."/>
            <person name="Suruliraj S."/>
            <person name="Warren W."/>
            <person name="Chinwalla A."/>
            <person name="Mardis E.R."/>
            <person name="Wilson R.K."/>
        </authorList>
    </citation>
    <scope>NUCLEOTIDE SEQUENCE [LARGE SCALE GENOMIC DNA]</scope>
    <source>
        <strain evidence="1 2">DP7</strain>
    </source>
</reference>
<name>G9XHU3_DESHA</name>
<sequence>MGSSRRNPALFISLDKGCSYASSQGMQGLSHEFEYYEGDYTDWPAVKF</sequence>
<evidence type="ECO:0000313" key="2">
    <source>
        <dbReference type="Proteomes" id="UP000004416"/>
    </source>
</evidence>
<dbReference type="AlphaFoldDB" id="G9XHU3"/>
<accession>G9XHU3</accession>
<dbReference type="Proteomes" id="UP000004416">
    <property type="component" value="Unassembled WGS sequence"/>
</dbReference>
<gene>
    <name evidence="1" type="ORF">HMPREF0322_00519</name>
</gene>
<evidence type="ECO:0000313" key="1">
    <source>
        <dbReference type="EMBL" id="EHL08876.1"/>
    </source>
</evidence>
<dbReference type="HOGENOM" id="CLU_3152019_0_0_9"/>
<organism evidence="1 2">
    <name type="scientific">Desulfitobacterium hafniense DP7</name>
    <dbReference type="NCBI Taxonomy" id="537010"/>
    <lineage>
        <taxon>Bacteria</taxon>
        <taxon>Bacillati</taxon>
        <taxon>Bacillota</taxon>
        <taxon>Clostridia</taxon>
        <taxon>Eubacteriales</taxon>
        <taxon>Desulfitobacteriaceae</taxon>
        <taxon>Desulfitobacterium</taxon>
    </lineage>
</organism>
<protein>
    <submittedName>
        <fullName evidence="1">Uncharacterized protein</fullName>
    </submittedName>
</protein>
<proteinExistence type="predicted"/>
<comment type="caution">
    <text evidence="1">The sequence shown here is derived from an EMBL/GenBank/DDBJ whole genome shotgun (WGS) entry which is preliminary data.</text>
</comment>